<accession>D3G0X3</accession>
<feature type="transmembrane region" description="Helical" evidence="1">
    <location>
        <begin position="6"/>
        <end position="23"/>
    </location>
</feature>
<feature type="transmembrane region" description="Helical" evidence="1">
    <location>
        <begin position="30"/>
        <end position="48"/>
    </location>
</feature>
<keyword evidence="1" id="KW-0812">Transmembrane</keyword>
<keyword evidence="3" id="KW-1185">Reference proteome</keyword>
<proteinExistence type="predicted"/>
<dbReference type="HOGENOM" id="CLU_3076876_0_0_9"/>
<dbReference type="Proteomes" id="UP000001544">
    <property type="component" value="Plasmid pBpOF4-01"/>
</dbReference>
<keyword evidence="1" id="KW-0472">Membrane</keyword>
<reference evidence="2 3" key="1">
    <citation type="journal article" date="2011" name="Environ. Microbiol.">
        <title>Genome of alkaliphilic Bacillus pseudofirmus OF4 reveals adaptations that support the ability to grow in an external pH range from 7.5 to 11.4.</title>
        <authorList>
            <person name="Janto B."/>
            <person name="Ahmed A."/>
            <person name="Ito M."/>
            <person name="Liu J."/>
            <person name="Hicks D.B."/>
            <person name="Pagni S."/>
            <person name="Fackelmayer O.J."/>
            <person name="Smith T.A."/>
            <person name="Earl J."/>
            <person name="Elbourne L.D."/>
            <person name="Hassan K."/>
            <person name="Paulsen I.T."/>
            <person name="Kolsto A.B."/>
            <person name="Tourasse N.J."/>
            <person name="Ehrlich G.D."/>
            <person name="Boissy R."/>
            <person name="Ivey D.M."/>
            <person name="Li G."/>
            <person name="Xue Y."/>
            <person name="Ma Y."/>
            <person name="Hu F.Z."/>
            <person name="Krulwich T.A."/>
        </authorList>
    </citation>
    <scope>NUCLEOTIDE SEQUENCE [LARGE SCALE GENOMIC DNA]</scope>
    <source>
        <strain evidence="3">ATCC BAA-2126 / JCM 17055 / OF4</strain>
    </source>
</reference>
<keyword evidence="2" id="KW-0614">Plasmid</keyword>
<sequence length="52" mass="5736">MEEYLSLLVVAAGIVFGAHYANKKKIKKKAILPSVLVVFAILVVINSVKDFF</sequence>
<dbReference type="AlphaFoldDB" id="D3G0X3"/>
<evidence type="ECO:0000313" key="2">
    <source>
        <dbReference type="EMBL" id="ADC51999.1"/>
    </source>
</evidence>
<evidence type="ECO:0000313" key="3">
    <source>
        <dbReference type="Proteomes" id="UP000001544"/>
    </source>
</evidence>
<keyword evidence="1" id="KW-1133">Transmembrane helix</keyword>
<organism evidence="2 3">
    <name type="scientific">Alkalihalophilus pseudofirmus (strain ATCC BAA-2126 / JCM 17055 / OF4)</name>
    <name type="common">Bacillus pseudofirmus</name>
    <dbReference type="NCBI Taxonomy" id="398511"/>
    <lineage>
        <taxon>Bacteria</taxon>
        <taxon>Bacillati</taxon>
        <taxon>Bacillota</taxon>
        <taxon>Bacilli</taxon>
        <taxon>Bacillales</taxon>
        <taxon>Bacillaceae</taxon>
        <taxon>Alkalihalophilus</taxon>
    </lineage>
</organism>
<protein>
    <submittedName>
        <fullName evidence="2">Uncharacterized protein</fullName>
    </submittedName>
</protein>
<gene>
    <name evidence="2" type="ordered locus">BpOF4_19999</name>
</gene>
<dbReference type="KEGG" id="bpf:BpOF4_19999"/>
<name>D3G0X3_ALKPO</name>
<dbReference type="EMBL" id="CP001879">
    <property type="protein sequence ID" value="ADC51999.1"/>
    <property type="molecule type" value="Genomic_DNA"/>
</dbReference>
<geneLocation type="plasmid" evidence="2 3">
    <name>pBpOF4-01</name>
</geneLocation>
<evidence type="ECO:0000256" key="1">
    <source>
        <dbReference type="SAM" id="Phobius"/>
    </source>
</evidence>